<dbReference type="InterPro" id="IPR058278">
    <property type="entry name" value="DUF7972"/>
</dbReference>
<dbReference type="AlphaFoldDB" id="A0ABD6A5L5"/>
<keyword evidence="3" id="KW-1185">Reference proteome</keyword>
<name>A0ABD6A5L5_9EURY</name>
<dbReference type="EMBL" id="JBHTBF010000001">
    <property type="protein sequence ID" value="MFC7315884.1"/>
    <property type="molecule type" value="Genomic_DNA"/>
</dbReference>
<evidence type="ECO:0000313" key="3">
    <source>
        <dbReference type="Proteomes" id="UP001596547"/>
    </source>
</evidence>
<feature type="transmembrane region" description="Helical" evidence="1">
    <location>
        <begin position="12"/>
        <end position="31"/>
    </location>
</feature>
<keyword evidence="1" id="KW-0472">Membrane</keyword>
<feature type="transmembrane region" description="Helical" evidence="1">
    <location>
        <begin position="43"/>
        <end position="63"/>
    </location>
</feature>
<dbReference type="Pfam" id="PF25927">
    <property type="entry name" value="DUF7972"/>
    <property type="match status" value="1"/>
</dbReference>
<feature type="transmembrane region" description="Helical" evidence="1">
    <location>
        <begin position="264"/>
        <end position="285"/>
    </location>
</feature>
<feature type="transmembrane region" description="Helical" evidence="1">
    <location>
        <begin position="234"/>
        <end position="252"/>
    </location>
</feature>
<evidence type="ECO:0000256" key="1">
    <source>
        <dbReference type="SAM" id="Phobius"/>
    </source>
</evidence>
<keyword evidence="1" id="KW-1133">Transmembrane helix</keyword>
<proteinExistence type="predicted"/>
<protein>
    <recommendedName>
        <fullName evidence="4">DUF4239 domain-containing protein</fullName>
    </recommendedName>
</protein>
<dbReference type="RefSeq" id="WP_379793898.1">
    <property type="nucleotide sequence ID" value="NZ_JBHTBF010000001.1"/>
</dbReference>
<comment type="caution">
    <text evidence="2">The sequence shown here is derived from an EMBL/GenBank/DDBJ whole genome shotgun (WGS) entry which is preliminary data.</text>
</comment>
<dbReference type="Proteomes" id="UP001596547">
    <property type="component" value="Unassembled WGS sequence"/>
</dbReference>
<reference evidence="2 3" key="1">
    <citation type="journal article" date="2019" name="Int. J. Syst. Evol. Microbiol.">
        <title>The Global Catalogue of Microorganisms (GCM) 10K type strain sequencing project: providing services to taxonomists for standard genome sequencing and annotation.</title>
        <authorList>
            <consortium name="The Broad Institute Genomics Platform"/>
            <consortium name="The Broad Institute Genome Sequencing Center for Infectious Disease"/>
            <person name="Wu L."/>
            <person name="Ma J."/>
        </authorList>
    </citation>
    <scope>NUCLEOTIDE SEQUENCE [LARGE SCALE GENOMIC DNA]</scope>
    <source>
        <strain evidence="2 3">PSR21</strain>
    </source>
</reference>
<keyword evidence="1" id="KW-0812">Transmembrane</keyword>
<gene>
    <name evidence="2" type="ORF">ACFQPE_03625</name>
</gene>
<sequence length="308" mass="34628">MWWFLFDGNRSAVAGLMLVGVIAIVLAFGFVGLIDVTKTNRMMWLFNGIVNGILTLVTVVIALNQLVLSRELDSVSNFYDRLDETVAFRQSVEERAATDVASPVPTDFLGVLLRTLRDRALTLREDELVRRDEDVRRDVERYVPSLIEQTDRTIDTLEETRTEFEALSAVVRYRDSWYFYFTRRVRVVHGDALSDTASAATEEMLELLKEIDAARQYFKTLYVQRSLARLSRRLVYTGSLSILIAVLTVLVYRNTPNAALDPVPLLLVTSVVIAVALSPIAVLFASGLRVATVARETASFGPFVPQQD</sequence>
<evidence type="ECO:0008006" key="4">
    <source>
        <dbReference type="Google" id="ProtNLM"/>
    </source>
</evidence>
<accession>A0ABD6A5L5</accession>
<evidence type="ECO:0000313" key="2">
    <source>
        <dbReference type="EMBL" id="MFC7315884.1"/>
    </source>
</evidence>
<organism evidence="2 3">
    <name type="scientific">Halomarina halobia</name>
    <dbReference type="NCBI Taxonomy" id="3033386"/>
    <lineage>
        <taxon>Archaea</taxon>
        <taxon>Methanobacteriati</taxon>
        <taxon>Methanobacteriota</taxon>
        <taxon>Stenosarchaea group</taxon>
        <taxon>Halobacteria</taxon>
        <taxon>Halobacteriales</taxon>
        <taxon>Natronomonadaceae</taxon>
        <taxon>Halomarina</taxon>
    </lineage>
</organism>